<keyword evidence="2" id="KW-0677">Repeat</keyword>
<dbReference type="Pfam" id="PF14432">
    <property type="entry name" value="DYW_deaminase"/>
    <property type="match status" value="1"/>
</dbReference>
<dbReference type="EMBL" id="JBFOLK010000008">
    <property type="protein sequence ID" value="KAL2491226.1"/>
    <property type="molecule type" value="Genomic_DNA"/>
</dbReference>
<evidence type="ECO:0000313" key="5">
    <source>
        <dbReference type="EMBL" id="KAL2491226.1"/>
    </source>
</evidence>
<dbReference type="Pfam" id="PF01535">
    <property type="entry name" value="PPR"/>
    <property type="match status" value="3"/>
</dbReference>
<feature type="repeat" description="PPR" evidence="3">
    <location>
        <begin position="328"/>
        <end position="358"/>
    </location>
</feature>
<dbReference type="Gene3D" id="1.25.40.10">
    <property type="entry name" value="Tetratricopeptide repeat domain"/>
    <property type="match status" value="4"/>
</dbReference>
<dbReference type="NCBIfam" id="TIGR00756">
    <property type="entry name" value="PPR"/>
    <property type="match status" value="7"/>
</dbReference>
<keyword evidence="6" id="KW-1185">Reference proteome</keyword>
<dbReference type="InterPro" id="IPR032867">
    <property type="entry name" value="DYW_dom"/>
</dbReference>
<evidence type="ECO:0000256" key="1">
    <source>
        <dbReference type="ARBA" id="ARBA00006643"/>
    </source>
</evidence>
<feature type="repeat" description="PPR" evidence="3">
    <location>
        <begin position="196"/>
        <end position="230"/>
    </location>
</feature>
<dbReference type="AlphaFoldDB" id="A0ABD1RS35"/>
<protein>
    <submittedName>
        <fullName evidence="5">Pentatricopeptide repeat-containing protein</fullName>
    </submittedName>
</protein>
<accession>A0ABD1RS35</accession>
<feature type="repeat" description="PPR" evidence="3">
    <location>
        <begin position="258"/>
        <end position="292"/>
    </location>
</feature>
<dbReference type="PANTHER" id="PTHR47926">
    <property type="entry name" value="PENTATRICOPEPTIDE REPEAT-CONTAINING PROTEIN"/>
    <property type="match status" value="1"/>
</dbReference>
<dbReference type="InterPro" id="IPR046848">
    <property type="entry name" value="E_motif"/>
</dbReference>
<dbReference type="FunFam" id="1.25.40.10:FF:000184">
    <property type="entry name" value="Pentatricopeptide repeat-containing protein, chloroplastic"/>
    <property type="match status" value="1"/>
</dbReference>
<organism evidence="5 6">
    <name type="scientific">Abeliophyllum distichum</name>
    <dbReference type="NCBI Taxonomy" id="126358"/>
    <lineage>
        <taxon>Eukaryota</taxon>
        <taxon>Viridiplantae</taxon>
        <taxon>Streptophyta</taxon>
        <taxon>Embryophyta</taxon>
        <taxon>Tracheophyta</taxon>
        <taxon>Spermatophyta</taxon>
        <taxon>Magnoliopsida</taxon>
        <taxon>eudicotyledons</taxon>
        <taxon>Gunneridae</taxon>
        <taxon>Pentapetalae</taxon>
        <taxon>asterids</taxon>
        <taxon>lamiids</taxon>
        <taxon>Lamiales</taxon>
        <taxon>Oleaceae</taxon>
        <taxon>Forsythieae</taxon>
        <taxon>Abeliophyllum</taxon>
    </lineage>
</organism>
<dbReference type="Pfam" id="PF20431">
    <property type="entry name" value="E_motif"/>
    <property type="match status" value="1"/>
</dbReference>
<sequence>MSTITTTTELPPYHLPPANHPTENFPISQKTILNFLNTKCSTSMENLKQAHALILKTGYFQDHYVSGSLLKCYANPRFGSLESSIRVLEHVENPNVFVWNCIIKGCVDNKQFFKAICLYHGMVITDSRPNKYTYPPLFKACTIEGLTAEGVQVHGHIIKHGLNADGHIISAGIQMYASLGRLEDARNMFDESAQRDVICCNAMIDGYMKSHAVKSARELFEDMKEKNIGSWNTMITGFANNEQIEEAKKYFDEMPKKDAVSWSAMIDGYNKGGYFKEALEVFNAMQGDEIKPNKFVLSSVLAACAYVGALAQGKWIHAYVRRNAIPLDAVLGTSLIDMYAKCGRLDLAWDVFEKMKRREIFSWNAMIGGLAMHGRAEDAIELFLNMLRQNLKPNNITFTALLNACAQAGLVDRGLKYFRSMEQVYELKPTIEHYGCVVDLLGRAGLLTEAVELISHMPMKPNAVVWGALLSACRIHGNVELAEKIGETLLELEPENSGRYALLSNIYAKAGKWDSVAKLRKSMKERGIKTIPGSSMIDLNGIVHKFKVGDSSHPQISDIHLMLEKIIQKIGHVPDTSQVLFDISEEEKETAVSYHSEKLAIAFGILNTAPGTTIHIVKNLRACKDCHTAAKLISQVYKREIIVRDRVRFHRFRNGQCSCNDFW</sequence>
<feature type="domain" description="DYW" evidence="4">
    <location>
        <begin position="571"/>
        <end position="663"/>
    </location>
</feature>
<dbReference type="Proteomes" id="UP001604336">
    <property type="component" value="Unassembled WGS sequence"/>
</dbReference>
<dbReference type="FunFam" id="1.25.40.10:FF:000348">
    <property type="entry name" value="Pentatricopeptide repeat-containing protein chloroplastic"/>
    <property type="match status" value="1"/>
</dbReference>
<dbReference type="PROSITE" id="PS51375">
    <property type="entry name" value="PPR"/>
    <property type="match status" value="7"/>
</dbReference>
<comment type="caution">
    <text evidence="5">The sequence shown here is derived from an EMBL/GenBank/DDBJ whole genome shotgun (WGS) entry which is preliminary data.</text>
</comment>
<dbReference type="Pfam" id="PF13041">
    <property type="entry name" value="PPR_2"/>
    <property type="match status" value="4"/>
</dbReference>
<feature type="repeat" description="PPR" evidence="3">
    <location>
        <begin position="95"/>
        <end position="129"/>
    </location>
</feature>
<dbReference type="InterPro" id="IPR046960">
    <property type="entry name" value="PPR_At4g14850-like_plant"/>
</dbReference>
<evidence type="ECO:0000259" key="4">
    <source>
        <dbReference type="Pfam" id="PF14432"/>
    </source>
</evidence>
<feature type="repeat" description="PPR" evidence="3">
    <location>
        <begin position="359"/>
        <end position="393"/>
    </location>
</feature>
<proteinExistence type="inferred from homology"/>
<dbReference type="InterPro" id="IPR011990">
    <property type="entry name" value="TPR-like_helical_dom_sf"/>
</dbReference>
<dbReference type="PANTHER" id="PTHR47926:SF436">
    <property type="entry name" value="PENTATRICOPEPTIDE REPEAT-CONTAINING PROTEIN ELI1, CHLOROPLASTIC-LIKE ISOFORM X2"/>
    <property type="match status" value="1"/>
</dbReference>
<evidence type="ECO:0000313" key="6">
    <source>
        <dbReference type="Proteomes" id="UP001604336"/>
    </source>
</evidence>
<dbReference type="SUPFAM" id="SSF48452">
    <property type="entry name" value="TPR-like"/>
    <property type="match status" value="1"/>
</dbReference>
<evidence type="ECO:0000256" key="2">
    <source>
        <dbReference type="ARBA" id="ARBA00022737"/>
    </source>
</evidence>
<dbReference type="InterPro" id="IPR002885">
    <property type="entry name" value="PPR_rpt"/>
</dbReference>
<reference evidence="6" key="1">
    <citation type="submission" date="2024-07" db="EMBL/GenBank/DDBJ databases">
        <title>Two chromosome-level genome assemblies of Korean endemic species Abeliophyllum distichum and Forsythia ovata (Oleaceae).</title>
        <authorList>
            <person name="Jang H."/>
        </authorList>
    </citation>
    <scope>NUCLEOTIDE SEQUENCE [LARGE SCALE GENOMIC DNA]</scope>
</reference>
<comment type="similarity">
    <text evidence="1">Belongs to the PPR family. PCMP-H subfamily.</text>
</comment>
<feature type="repeat" description="PPR" evidence="3">
    <location>
        <begin position="496"/>
        <end position="530"/>
    </location>
</feature>
<name>A0ABD1RS35_9LAMI</name>
<feature type="repeat" description="PPR" evidence="3">
    <location>
        <begin position="394"/>
        <end position="424"/>
    </location>
</feature>
<gene>
    <name evidence="5" type="ORF">Adt_26854</name>
</gene>
<evidence type="ECO:0000256" key="3">
    <source>
        <dbReference type="PROSITE-ProRule" id="PRU00708"/>
    </source>
</evidence>